<evidence type="ECO:0000313" key="4">
    <source>
        <dbReference type="Proteomes" id="UP000444721"/>
    </source>
</evidence>
<dbReference type="EMBL" id="VFQX01000053">
    <property type="protein sequence ID" value="KAF0974310.1"/>
    <property type="molecule type" value="Genomic_DNA"/>
</dbReference>
<evidence type="ECO:0000313" key="3">
    <source>
        <dbReference type="EMBL" id="KAF0974310.1"/>
    </source>
</evidence>
<sequence>MFPLHPSMQLLPSNATVASSSITSFQQHHQPPPPQHPQQSHHLYHNLSSQPPHLVQTTVNVQPNMFSHGMMIPTSEMSQPSLNNHPMISNNTVSVNGPPQQHHSFAFTHFVPPSAVPNSSSSFPLMAPPGPQGLSFIISTTPTQQAGLINRVVIPPQQKHQLIRQATFTSSQNQDSSHLTQMDMFKQESSNLGHGSFVPYGSPSNSGHVQLDGRSTFGLEHSPLVMPIQNMSLFQSGQFSKDVPQISSVHAMHSNLSNNTSFMESEPINNAPHDKSQQNDSAVSPNINMDNSKPEDNKEKETVVSLFLIDHLKHEPTFDSRLKDFEHDFLTVENHSSLTRVFRHLQKENSILKKELQQLAELRRNLDISHHNSQLMSAFEHLEKNQDKLEETHLELTRELEGLLTTRCN</sequence>
<comment type="caution">
    <text evidence="3">The sequence shown here is derived from an EMBL/GenBank/DDBJ whole genome shotgun (WGS) entry which is preliminary data.</text>
</comment>
<evidence type="ECO:0000256" key="1">
    <source>
        <dbReference type="SAM" id="Coils"/>
    </source>
</evidence>
<dbReference type="VEuPathDB" id="AmoebaDB:FDP41_006920"/>
<feature type="coiled-coil region" evidence="1">
    <location>
        <begin position="342"/>
        <end position="406"/>
    </location>
</feature>
<gene>
    <name evidence="3" type="ORF">FDP41_006920</name>
</gene>
<name>A0A6A5BJV8_NAEFO</name>
<dbReference type="AlphaFoldDB" id="A0A6A5BJV8"/>
<feature type="region of interest" description="Disordered" evidence="2">
    <location>
        <begin position="17"/>
        <end position="48"/>
    </location>
</feature>
<dbReference type="VEuPathDB" id="AmoebaDB:NfTy_076230"/>
<protein>
    <submittedName>
        <fullName evidence="3">Uncharacterized protein</fullName>
    </submittedName>
</protein>
<keyword evidence="1" id="KW-0175">Coiled coil</keyword>
<dbReference type="OrthoDB" id="10619091at2759"/>
<dbReference type="Proteomes" id="UP000444721">
    <property type="component" value="Unassembled WGS sequence"/>
</dbReference>
<evidence type="ECO:0000256" key="2">
    <source>
        <dbReference type="SAM" id="MobiDB-lite"/>
    </source>
</evidence>
<keyword evidence="4" id="KW-1185">Reference proteome</keyword>
<organism evidence="3 4">
    <name type="scientific">Naegleria fowleri</name>
    <name type="common">Brain eating amoeba</name>
    <dbReference type="NCBI Taxonomy" id="5763"/>
    <lineage>
        <taxon>Eukaryota</taxon>
        <taxon>Discoba</taxon>
        <taxon>Heterolobosea</taxon>
        <taxon>Tetramitia</taxon>
        <taxon>Eutetramitia</taxon>
        <taxon>Vahlkampfiidae</taxon>
        <taxon>Naegleria</taxon>
    </lineage>
</organism>
<feature type="region of interest" description="Disordered" evidence="2">
    <location>
        <begin position="193"/>
        <end position="212"/>
    </location>
</feature>
<dbReference type="RefSeq" id="XP_044559023.1">
    <property type="nucleotide sequence ID" value="XM_044710608.1"/>
</dbReference>
<dbReference type="GeneID" id="68114138"/>
<feature type="region of interest" description="Disordered" evidence="2">
    <location>
        <begin position="259"/>
        <end position="298"/>
    </location>
</feature>
<feature type="compositionally biased region" description="Polar residues" evidence="2">
    <location>
        <begin position="278"/>
        <end position="291"/>
    </location>
</feature>
<dbReference type="VEuPathDB" id="AmoebaDB:NF0115560"/>
<accession>A0A6A5BJV8</accession>
<reference evidence="3 4" key="1">
    <citation type="journal article" date="2019" name="Sci. Rep.">
        <title>Nanopore sequencing improves the draft genome of the human pathogenic amoeba Naegleria fowleri.</title>
        <authorList>
            <person name="Liechti N."/>
            <person name="Schurch N."/>
            <person name="Bruggmann R."/>
            <person name="Wittwer M."/>
        </authorList>
    </citation>
    <scope>NUCLEOTIDE SEQUENCE [LARGE SCALE GENOMIC DNA]</scope>
    <source>
        <strain evidence="3 4">ATCC 30894</strain>
    </source>
</reference>
<proteinExistence type="predicted"/>